<evidence type="ECO:0000256" key="19">
    <source>
        <dbReference type="ARBA" id="ARBA00023136"/>
    </source>
</evidence>
<evidence type="ECO:0000256" key="16">
    <source>
        <dbReference type="ARBA" id="ARBA00023002"/>
    </source>
</evidence>
<dbReference type="PANTHER" id="PTHR33751:SF1">
    <property type="entry name" value="CBB3-TYPE CYTOCHROME C OXIDASE SUBUNIT FIXP"/>
    <property type="match status" value="1"/>
</dbReference>
<evidence type="ECO:0000256" key="7">
    <source>
        <dbReference type="ARBA" id="ARBA00022519"/>
    </source>
</evidence>
<evidence type="ECO:0000256" key="22">
    <source>
        <dbReference type="PIRSR" id="PIRSR000006-1"/>
    </source>
</evidence>
<evidence type="ECO:0000313" key="28">
    <source>
        <dbReference type="Proteomes" id="UP000320948"/>
    </source>
</evidence>
<dbReference type="InterPro" id="IPR036909">
    <property type="entry name" value="Cyt_c-like_dom_sf"/>
</dbReference>
<dbReference type="GO" id="GO:0016491">
    <property type="term" value="F:oxidoreductase activity"/>
    <property type="evidence" value="ECO:0007669"/>
    <property type="project" value="UniProtKB-KW"/>
</dbReference>
<evidence type="ECO:0000256" key="17">
    <source>
        <dbReference type="ARBA" id="ARBA00023004"/>
    </source>
</evidence>
<keyword evidence="9 21" id="KW-0679">Respiratory chain</keyword>
<evidence type="ECO:0000256" key="4">
    <source>
        <dbReference type="ARBA" id="ARBA00011203"/>
    </source>
</evidence>
<comment type="similarity">
    <text evidence="3 21">Belongs to the CcoP / FixP family.</text>
</comment>
<dbReference type="SUPFAM" id="SSF46626">
    <property type="entry name" value="Cytochrome c"/>
    <property type="match status" value="2"/>
</dbReference>
<dbReference type="GO" id="GO:0005506">
    <property type="term" value="F:iron ion binding"/>
    <property type="evidence" value="ECO:0007669"/>
    <property type="project" value="InterPro"/>
</dbReference>
<dbReference type="GO" id="GO:0009055">
    <property type="term" value="F:electron transfer activity"/>
    <property type="evidence" value="ECO:0007669"/>
    <property type="project" value="InterPro"/>
</dbReference>
<evidence type="ECO:0000256" key="6">
    <source>
        <dbReference type="ARBA" id="ARBA00022475"/>
    </source>
</evidence>
<keyword evidence="12" id="KW-0677">Repeat</keyword>
<keyword evidence="5 21" id="KW-0813">Transport</keyword>
<dbReference type="Pfam" id="PF13442">
    <property type="entry name" value="Cytochrome_CBB3"/>
    <property type="match status" value="1"/>
</dbReference>
<name>A0A6N4RC25_BLAVI</name>
<evidence type="ECO:0000256" key="9">
    <source>
        <dbReference type="ARBA" id="ARBA00022660"/>
    </source>
</evidence>
<keyword evidence="24" id="KW-0175">Coiled coil</keyword>
<feature type="domain" description="Cytochrome c" evidence="26">
    <location>
        <begin position="116"/>
        <end position="207"/>
    </location>
</feature>
<dbReference type="InterPro" id="IPR009056">
    <property type="entry name" value="Cyt_c-like_dom"/>
</dbReference>
<dbReference type="InterPro" id="IPR038414">
    <property type="entry name" value="CcoP_N_sf"/>
</dbReference>
<evidence type="ECO:0000256" key="3">
    <source>
        <dbReference type="ARBA" id="ARBA00006113"/>
    </source>
</evidence>
<dbReference type="GO" id="GO:1902600">
    <property type="term" value="P:proton transmembrane transport"/>
    <property type="evidence" value="ECO:0007669"/>
    <property type="project" value="UniProtKB-KW"/>
</dbReference>
<evidence type="ECO:0000256" key="13">
    <source>
        <dbReference type="ARBA" id="ARBA00022781"/>
    </source>
</evidence>
<comment type="function">
    <text evidence="20">C-type cytochrome. Part of the cbb3-type cytochrome c oxidase complex. FixP subunit is required for transferring electrons from donor cytochrome c via its heme groups to FixO subunit. From there, electrons are shuttled to the catalytic binuclear center of FixN subunit where oxygen reduction takes place. The complex also functions as a proton pump.</text>
</comment>
<keyword evidence="8 21" id="KW-0349">Heme</keyword>
<protein>
    <recommendedName>
        <fullName evidence="21">Cbb3-type cytochrome c oxidase subunit</fullName>
    </recommendedName>
</protein>
<feature type="domain" description="Cytochrome c" evidence="26">
    <location>
        <begin position="214"/>
        <end position="295"/>
    </location>
</feature>
<evidence type="ECO:0000256" key="2">
    <source>
        <dbReference type="ARBA" id="ARBA00004673"/>
    </source>
</evidence>
<comment type="subunit">
    <text evidence="4">Component of the cbb3-type cytochrome c oxidase at least composed of FixN, FixO, FixQ and FixP.</text>
</comment>
<evidence type="ECO:0000256" key="15">
    <source>
        <dbReference type="ARBA" id="ARBA00022989"/>
    </source>
</evidence>
<comment type="cofactor">
    <cofactor evidence="21 23">
        <name>heme c</name>
        <dbReference type="ChEBI" id="CHEBI:61717"/>
    </cofactor>
    <text evidence="21 23">Binds 2 heme C groups per subunit.</text>
</comment>
<dbReference type="Pfam" id="PF14715">
    <property type="entry name" value="FixP_N"/>
    <property type="match status" value="1"/>
</dbReference>
<evidence type="ECO:0000256" key="1">
    <source>
        <dbReference type="ARBA" id="ARBA00004533"/>
    </source>
</evidence>
<dbReference type="InterPro" id="IPR008168">
    <property type="entry name" value="Cyt_C_IC"/>
</dbReference>
<keyword evidence="16 21" id="KW-0560">Oxidoreductase</keyword>
<evidence type="ECO:0000256" key="25">
    <source>
        <dbReference type="SAM" id="Phobius"/>
    </source>
</evidence>
<keyword evidence="15 25" id="KW-1133">Transmembrane helix</keyword>
<dbReference type="AlphaFoldDB" id="A0A6N4RC25"/>
<organism evidence="27 28">
    <name type="scientific">Blastochloris viridis</name>
    <name type="common">Rhodopseudomonas viridis</name>
    <dbReference type="NCBI Taxonomy" id="1079"/>
    <lineage>
        <taxon>Bacteria</taxon>
        <taxon>Pseudomonadati</taxon>
        <taxon>Pseudomonadota</taxon>
        <taxon>Alphaproteobacteria</taxon>
        <taxon>Hyphomicrobiales</taxon>
        <taxon>Blastochloridaceae</taxon>
        <taxon>Blastochloris</taxon>
    </lineage>
</organism>
<feature type="coiled-coil region" evidence="24">
    <location>
        <begin position="78"/>
        <end position="105"/>
    </location>
</feature>
<sequence length="312" mass="34152">MANTDKTPRKTSFEAPNKLNTDVQTTGHEWDGIEELNNPLPRWWVWVFLATIVFAIGYMAYYPALPLVHDTLSGWTSVGQLNTELQNATQEKQAFEEKIARMDVQAIADDNEVRTYATAAGRMLFSVNCSQCHGSGGAGAKGYPNLLDDEWIHGGTLQDIVYTIRHGIRNTTDPEARNPGPMAAFGKDELLTKEQIDDVVNYLSVLAHGFKGNESTERGKTVFAENCALCHGDQGQGNRELGAPPLDNAIWLYGGSNKDRFETIWNGRAGVMPAWGQKLSESDIKKLAVYVHGLGGGEAAVVETSATVPSHE</sequence>
<dbReference type="Proteomes" id="UP000320948">
    <property type="component" value="Unassembled WGS sequence"/>
</dbReference>
<keyword evidence="10 25" id="KW-0812">Transmembrane</keyword>
<feature type="transmembrane region" description="Helical" evidence="25">
    <location>
        <begin position="43"/>
        <end position="62"/>
    </location>
</feature>
<comment type="caution">
    <text evidence="27">The sequence shown here is derived from an EMBL/GenBank/DDBJ whole genome shotgun (WGS) entry which is preliminary data.</text>
</comment>
<keyword evidence="17 21" id="KW-0408">Iron</keyword>
<dbReference type="PANTHER" id="PTHR33751">
    <property type="entry name" value="CBB3-TYPE CYTOCHROME C OXIDASE SUBUNIT FIXP"/>
    <property type="match status" value="1"/>
</dbReference>
<keyword evidence="19 21" id="KW-0472">Membrane</keyword>
<evidence type="ECO:0000256" key="8">
    <source>
        <dbReference type="ARBA" id="ARBA00022617"/>
    </source>
</evidence>
<accession>A0A6N4RC25</accession>
<dbReference type="PROSITE" id="PS51007">
    <property type="entry name" value="CYTC"/>
    <property type="match status" value="2"/>
</dbReference>
<evidence type="ECO:0000256" key="18">
    <source>
        <dbReference type="ARBA" id="ARBA00023065"/>
    </source>
</evidence>
<dbReference type="InterPro" id="IPR004678">
    <property type="entry name" value="Cyt_c_oxidase_cbb3_su3"/>
</dbReference>
<feature type="binding site" description="axial binding residue" evidence="22">
    <location>
        <position position="231"/>
    </location>
    <ligand>
        <name>heme c</name>
        <dbReference type="ChEBI" id="CHEBI:61717"/>
        <label>2</label>
    </ligand>
    <ligandPart>
        <name>Fe</name>
        <dbReference type="ChEBI" id="CHEBI:18248"/>
    </ligandPart>
</feature>
<evidence type="ECO:0000256" key="24">
    <source>
        <dbReference type="SAM" id="Coils"/>
    </source>
</evidence>
<dbReference type="InterPro" id="IPR032858">
    <property type="entry name" value="CcoP_N"/>
</dbReference>
<evidence type="ECO:0000256" key="21">
    <source>
        <dbReference type="PIRNR" id="PIRNR000006"/>
    </source>
</evidence>
<dbReference type="GO" id="GO:0005886">
    <property type="term" value="C:plasma membrane"/>
    <property type="evidence" value="ECO:0007669"/>
    <property type="project" value="UniProtKB-SubCell"/>
</dbReference>
<feature type="binding site" description="covalent" evidence="23">
    <location>
        <position position="129"/>
    </location>
    <ligand>
        <name>heme c</name>
        <dbReference type="ChEBI" id="CHEBI:61717"/>
        <label>1</label>
    </ligand>
</feature>
<evidence type="ECO:0000256" key="23">
    <source>
        <dbReference type="PIRSR" id="PIRSR000006-2"/>
    </source>
</evidence>
<evidence type="ECO:0000259" key="26">
    <source>
        <dbReference type="PROSITE" id="PS51007"/>
    </source>
</evidence>
<feature type="binding site" description="covalent" evidence="23">
    <location>
        <position position="227"/>
    </location>
    <ligand>
        <name>heme c</name>
        <dbReference type="ChEBI" id="CHEBI:61717"/>
        <label>2</label>
    </ligand>
</feature>
<dbReference type="NCBIfam" id="TIGR00782">
    <property type="entry name" value="ccoP"/>
    <property type="match status" value="1"/>
</dbReference>
<evidence type="ECO:0000256" key="20">
    <source>
        <dbReference type="ARBA" id="ARBA00025525"/>
    </source>
</evidence>
<gene>
    <name evidence="27" type="primary">ccoP</name>
    <name evidence="27" type="ORF">DI628_06750</name>
</gene>
<evidence type="ECO:0000256" key="5">
    <source>
        <dbReference type="ARBA" id="ARBA00022448"/>
    </source>
</evidence>
<dbReference type="UniPathway" id="UPA00705"/>
<proteinExistence type="inferred from homology"/>
<keyword evidence="11 21" id="KW-0479">Metal-binding</keyword>
<keyword evidence="13 21" id="KW-0375">Hydrogen ion transport</keyword>
<dbReference type="InterPro" id="IPR050597">
    <property type="entry name" value="Cytochrome_c_Oxidase_Subunit"/>
</dbReference>
<dbReference type="PIRSF" id="PIRSF000006">
    <property type="entry name" value="Cbb3-Cox_fixP"/>
    <property type="match status" value="1"/>
</dbReference>
<keyword evidence="14 21" id="KW-0249">Electron transport</keyword>
<keyword evidence="18 21" id="KW-0406">Ion transport</keyword>
<keyword evidence="6 21" id="KW-1003">Cell membrane</keyword>
<reference evidence="27 28" key="1">
    <citation type="journal article" date="2017" name="Nat. Commun.">
        <title>In situ click chemistry generation of cyclooxygenase-2 inhibitors.</title>
        <authorList>
            <person name="Bhardwaj A."/>
            <person name="Kaur J."/>
            <person name="Wuest M."/>
            <person name="Wuest F."/>
        </authorList>
    </citation>
    <scope>NUCLEOTIDE SEQUENCE [LARGE SCALE GENOMIC DNA]</scope>
    <source>
        <strain evidence="27">S2_018_000_R2_106</strain>
    </source>
</reference>
<feature type="binding site" description="axial binding residue" evidence="22">
    <location>
        <position position="272"/>
    </location>
    <ligand>
        <name>heme c</name>
        <dbReference type="ChEBI" id="CHEBI:61717"/>
        <label>1</label>
    </ligand>
    <ligandPart>
        <name>Fe</name>
        <dbReference type="ChEBI" id="CHEBI:18248"/>
    </ligandPart>
</feature>
<dbReference type="Gene3D" id="6.10.280.130">
    <property type="match status" value="1"/>
</dbReference>
<feature type="binding site" description="axial binding residue" evidence="22">
    <location>
        <position position="182"/>
    </location>
    <ligand>
        <name>heme c</name>
        <dbReference type="ChEBI" id="CHEBI:61717"/>
        <label>2</label>
    </ligand>
    <ligandPart>
        <name>Fe</name>
        <dbReference type="ChEBI" id="CHEBI:18248"/>
    </ligandPart>
</feature>
<dbReference type="Pfam" id="PF00034">
    <property type="entry name" value="Cytochrom_C"/>
    <property type="match status" value="1"/>
</dbReference>
<feature type="binding site" description="covalent" evidence="23">
    <location>
        <position position="230"/>
    </location>
    <ligand>
        <name>heme c</name>
        <dbReference type="ChEBI" id="CHEBI:61717"/>
        <label>2</label>
    </ligand>
</feature>
<evidence type="ECO:0000256" key="11">
    <source>
        <dbReference type="ARBA" id="ARBA00022723"/>
    </source>
</evidence>
<comment type="pathway">
    <text evidence="2 21">Energy metabolism; oxidative phosphorylation.</text>
</comment>
<dbReference type="Gene3D" id="1.10.760.10">
    <property type="entry name" value="Cytochrome c-like domain"/>
    <property type="match status" value="2"/>
</dbReference>
<evidence type="ECO:0000256" key="10">
    <source>
        <dbReference type="ARBA" id="ARBA00022692"/>
    </source>
</evidence>
<evidence type="ECO:0000313" key="27">
    <source>
        <dbReference type="EMBL" id="TKW60596.1"/>
    </source>
</evidence>
<comment type="subcellular location">
    <subcellularLocation>
        <location evidence="1 21">Cell inner membrane</location>
    </subcellularLocation>
</comment>
<dbReference type="GO" id="GO:0020037">
    <property type="term" value="F:heme binding"/>
    <property type="evidence" value="ECO:0007669"/>
    <property type="project" value="InterPro"/>
</dbReference>
<feature type="binding site" description="covalent" evidence="23">
    <location>
        <position position="132"/>
    </location>
    <ligand>
        <name>heme c</name>
        <dbReference type="ChEBI" id="CHEBI:61717"/>
        <label>1</label>
    </ligand>
</feature>
<feature type="binding site" description="axial binding residue" evidence="22">
    <location>
        <position position="133"/>
    </location>
    <ligand>
        <name>heme c</name>
        <dbReference type="ChEBI" id="CHEBI:61717"/>
        <label>1</label>
    </ligand>
    <ligandPart>
        <name>Fe</name>
        <dbReference type="ChEBI" id="CHEBI:18248"/>
    </ligandPart>
</feature>
<evidence type="ECO:0000256" key="14">
    <source>
        <dbReference type="ARBA" id="ARBA00022982"/>
    </source>
</evidence>
<evidence type="ECO:0000256" key="12">
    <source>
        <dbReference type="ARBA" id="ARBA00022737"/>
    </source>
</evidence>
<dbReference type="EMBL" id="VAFM01000002">
    <property type="protein sequence ID" value="TKW60596.1"/>
    <property type="molecule type" value="Genomic_DNA"/>
</dbReference>
<dbReference type="GO" id="GO:0006119">
    <property type="term" value="P:oxidative phosphorylation"/>
    <property type="evidence" value="ECO:0007669"/>
    <property type="project" value="UniProtKB-UniPathway"/>
</dbReference>
<dbReference type="PRINTS" id="PR00605">
    <property type="entry name" value="CYTCHROMECIC"/>
</dbReference>
<keyword evidence="7 21" id="KW-0997">Cell inner membrane</keyword>